<dbReference type="Pfam" id="PF01337">
    <property type="entry name" value="Barstar"/>
    <property type="match status" value="1"/>
</dbReference>
<reference evidence="3 4" key="1">
    <citation type="submission" date="2020-08" db="EMBL/GenBank/DDBJ databases">
        <title>Sequencing the genomes of 1000 actinobacteria strains.</title>
        <authorList>
            <person name="Klenk H.-P."/>
        </authorList>
    </citation>
    <scope>NUCLEOTIDE SEQUENCE [LARGE SCALE GENOMIC DNA]</scope>
    <source>
        <strain evidence="3 4">DSM 45298</strain>
    </source>
</reference>
<gene>
    <name evidence="3" type="ORF">BKA16_004487</name>
</gene>
<dbReference type="RefSeq" id="WP_183372767.1">
    <property type="nucleotide sequence ID" value="NZ_BAABHL010000001.1"/>
</dbReference>
<feature type="domain" description="Barstar (barnase inhibitor)" evidence="2">
    <location>
        <begin position="18"/>
        <end position="113"/>
    </location>
</feature>
<keyword evidence="4" id="KW-1185">Reference proteome</keyword>
<name>A0A840EY08_9ACTN</name>
<dbReference type="InterPro" id="IPR000468">
    <property type="entry name" value="Barstar"/>
</dbReference>
<dbReference type="Gene3D" id="3.30.370.10">
    <property type="entry name" value="Barstar-like"/>
    <property type="match status" value="1"/>
</dbReference>
<evidence type="ECO:0000313" key="3">
    <source>
        <dbReference type="EMBL" id="MBB4137935.1"/>
    </source>
</evidence>
<dbReference type="Proteomes" id="UP000551501">
    <property type="component" value="Unassembled WGS sequence"/>
</dbReference>
<accession>A0A840EY08</accession>
<comment type="similarity">
    <text evidence="1">Belongs to the barstar family.</text>
</comment>
<sequence>MTALSSSAPSLFGTGWVARRVDGEAMRTVDGVLDSLAAAWRFPDHFGRNRDALDDCMRDLPTDLPTAEGGPSTGLLTIVVHAGALLADAPDELEWFAESVDFWHDHYHDRRFAVLLTDDDPAAVRDRWAAVGTQLTDPTEEI</sequence>
<proteinExistence type="inferred from homology"/>
<evidence type="ECO:0000313" key="4">
    <source>
        <dbReference type="Proteomes" id="UP000551501"/>
    </source>
</evidence>
<dbReference type="InterPro" id="IPR035905">
    <property type="entry name" value="Barstar-like_sf"/>
</dbReference>
<organism evidence="3 4">
    <name type="scientific">Gordonia humi</name>
    <dbReference type="NCBI Taxonomy" id="686429"/>
    <lineage>
        <taxon>Bacteria</taxon>
        <taxon>Bacillati</taxon>
        <taxon>Actinomycetota</taxon>
        <taxon>Actinomycetes</taxon>
        <taxon>Mycobacteriales</taxon>
        <taxon>Gordoniaceae</taxon>
        <taxon>Gordonia</taxon>
    </lineage>
</organism>
<evidence type="ECO:0000259" key="2">
    <source>
        <dbReference type="Pfam" id="PF01337"/>
    </source>
</evidence>
<comment type="caution">
    <text evidence="3">The sequence shown here is derived from an EMBL/GenBank/DDBJ whole genome shotgun (WGS) entry which is preliminary data.</text>
</comment>
<evidence type="ECO:0000256" key="1">
    <source>
        <dbReference type="ARBA" id="ARBA00006845"/>
    </source>
</evidence>
<dbReference type="EMBL" id="JACIFP010000001">
    <property type="protein sequence ID" value="MBB4137935.1"/>
    <property type="molecule type" value="Genomic_DNA"/>
</dbReference>
<dbReference type="AlphaFoldDB" id="A0A840EY08"/>
<protein>
    <recommendedName>
        <fullName evidence="2">Barstar (barnase inhibitor) domain-containing protein</fullName>
    </recommendedName>
</protein>
<dbReference type="SUPFAM" id="SSF52038">
    <property type="entry name" value="Barstar-related"/>
    <property type="match status" value="1"/>
</dbReference>